<reference evidence="3" key="1">
    <citation type="submission" date="2022-11" db="UniProtKB">
        <authorList>
            <consortium name="WormBaseParasite"/>
        </authorList>
    </citation>
    <scope>IDENTIFICATION</scope>
</reference>
<dbReference type="WBParaSite" id="PSU_v2.g20536.t1">
    <property type="protein sequence ID" value="PSU_v2.g20536.t1"/>
    <property type="gene ID" value="PSU_v2.g20536"/>
</dbReference>
<keyword evidence="2" id="KW-1185">Reference proteome</keyword>
<organism evidence="2 3">
    <name type="scientific">Panagrolaimus superbus</name>
    <dbReference type="NCBI Taxonomy" id="310955"/>
    <lineage>
        <taxon>Eukaryota</taxon>
        <taxon>Metazoa</taxon>
        <taxon>Ecdysozoa</taxon>
        <taxon>Nematoda</taxon>
        <taxon>Chromadorea</taxon>
        <taxon>Rhabditida</taxon>
        <taxon>Tylenchina</taxon>
        <taxon>Panagrolaimomorpha</taxon>
        <taxon>Panagrolaimoidea</taxon>
        <taxon>Panagrolaimidae</taxon>
        <taxon>Panagrolaimus</taxon>
    </lineage>
</organism>
<sequence>MESTPADSISPTVLLSPVLSRPVRSQSANTTSTFLRTATVASDSDSEIQTGNNSRPGSGVWSANCPSGLYRQGSRASRTSRPSESSSPLATPPIHCSSPTRHLGGSPSGKLIN</sequence>
<proteinExistence type="predicted"/>
<accession>A0A914YJM3</accession>
<evidence type="ECO:0000256" key="1">
    <source>
        <dbReference type="SAM" id="MobiDB-lite"/>
    </source>
</evidence>
<dbReference type="AlphaFoldDB" id="A0A914YJM3"/>
<feature type="region of interest" description="Disordered" evidence="1">
    <location>
        <begin position="1"/>
        <end position="113"/>
    </location>
</feature>
<feature type="compositionally biased region" description="Polar residues" evidence="1">
    <location>
        <begin position="1"/>
        <end position="13"/>
    </location>
</feature>
<feature type="compositionally biased region" description="Low complexity" evidence="1">
    <location>
        <begin position="74"/>
        <end position="87"/>
    </location>
</feature>
<evidence type="ECO:0000313" key="2">
    <source>
        <dbReference type="Proteomes" id="UP000887577"/>
    </source>
</evidence>
<name>A0A914YJM3_9BILA</name>
<protein>
    <submittedName>
        <fullName evidence="3">Uncharacterized protein</fullName>
    </submittedName>
</protein>
<evidence type="ECO:0000313" key="3">
    <source>
        <dbReference type="WBParaSite" id="PSU_v2.g20536.t1"/>
    </source>
</evidence>
<feature type="compositionally biased region" description="Polar residues" evidence="1">
    <location>
        <begin position="23"/>
        <end position="56"/>
    </location>
</feature>
<dbReference type="Proteomes" id="UP000887577">
    <property type="component" value="Unplaced"/>
</dbReference>